<evidence type="ECO:0000313" key="2">
    <source>
        <dbReference type="Proteomes" id="UP000015620"/>
    </source>
</evidence>
<reference evidence="1 2" key="1">
    <citation type="journal article" date="2013" name="PLoS ONE">
        <title>Genome-Wide Relatedness of Treponema pedis, from Gingiva and Necrotic Skin Lesions of Pigs, with the Human Oral Pathogen Treponema denticola.</title>
        <authorList>
            <person name="Svartstrom O."/>
            <person name="Mushtaq M."/>
            <person name="Pringle M."/>
            <person name="Segerman B."/>
        </authorList>
    </citation>
    <scope>NUCLEOTIDE SEQUENCE [LARGE SCALE GENOMIC DNA]</scope>
    <source>
        <strain evidence="1">T A4</strain>
    </source>
</reference>
<dbReference type="KEGG" id="tped:TPE_2474"/>
<dbReference type="HOGENOM" id="CLU_3298126_0_0_12"/>
<keyword evidence="2" id="KW-1185">Reference proteome</keyword>
<dbReference type="AlphaFoldDB" id="S6A1W5"/>
<evidence type="ECO:0000313" key="1">
    <source>
        <dbReference type="EMBL" id="AGT44948.1"/>
    </source>
</evidence>
<dbReference type="Proteomes" id="UP000015620">
    <property type="component" value="Chromosome"/>
</dbReference>
<dbReference type="EMBL" id="CP004120">
    <property type="protein sequence ID" value="AGT44948.1"/>
    <property type="molecule type" value="Genomic_DNA"/>
</dbReference>
<proteinExistence type="predicted"/>
<dbReference type="PATRIC" id="fig|1291379.3.peg.2446"/>
<name>S6A1W5_9SPIR</name>
<gene>
    <name evidence="1" type="ORF">TPE_2474</name>
</gene>
<protein>
    <submittedName>
        <fullName evidence="1">Uncharacterized protein</fullName>
    </submittedName>
</protein>
<organism evidence="1 2">
    <name type="scientific">Treponema pedis str. T A4</name>
    <dbReference type="NCBI Taxonomy" id="1291379"/>
    <lineage>
        <taxon>Bacteria</taxon>
        <taxon>Pseudomonadati</taxon>
        <taxon>Spirochaetota</taxon>
        <taxon>Spirochaetia</taxon>
        <taxon>Spirochaetales</taxon>
        <taxon>Treponemataceae</taxon>
        <taxon>Treponema</taxon>
    </lineage>
</organism>
<accession>S6A1W5</accession>
<sequence>MKKVLSLSVNLNYLIFEIDREGNEKMKVRRFISECKRKIG</sequence>